<dbReference type="OrthoDB" id="8922241at2759"/>
<gene>
    <name evidence="9" type="ORF">PVAND_002310</name>
</gene>
<evidence type="ECO:0000256" key="2">
    <source>
        <dbReference type="ARBA" id="ARBA00022737"/>
    </source>
</evidence>
<dbReference type="GO" id="GO:0008270">
    <property type="term" value="F:zinc ion binding"/>
    <property type="evidence" value="ECO:0007669"/>
    <property type="project" value="UniProtKB-UniRule"/>
</dbReference>
<dbReference type="InterPro" id="IPR013087">
    <property type="entry name" value="Znf_C2H2_type"/>
</dbReference>
<evidence type="ECO:0000256" key="5">
    <source>
        <dbReference type="PROSITE-ProRule" id="PRU00042"/>
    </source>
</evidence>
<evidence type="ECO:0000256" key="3">
    <source>
        <dbReference type="ARBA" id="ARBA00022771"/>
    </source>
</evidence>
<feature type="binding site" evidence="6">
    <location>
        <position position="63"/>
    </location>
    <ligand>
        <name>Zn(2+)</name>
        <dbReference type="ChEBI" id="CHEBI:29105"/>
    </ligand>
</feature>
<keyword evidence="10" id="KW-1185">Reference proteome</keyword>
<feature type="binding site" evidence="6">
    <location>
        <position position="12"/>
    </location>
    <ligand>
        <name>Zn(2+)</name>
        <dbReference type="ChEBI" id="CHEBI:29105"/>
    </ligand>
</feature>
<evidence type="ECO:0000256" key="6">
    <source>
        <dbReference type="PROSITE-ProRule" id="PRU01263"/>
    </source>
</evidence>
<feature type="binding site" evidence="6">
    <location>
        <position position="15"/>
    </location>
    <ligand>
        <name>Zn(2+)</name>
        <dbReference type="ChEBI" id="CHEBI:29105"/>
    </ligand>
</feature>
<evidence type="ECO:0000256" key="1">
    <source>
        <dbReference type="ARBA" id="ARBA00022723"/>
    </source>
</evidence>
<feature type="domain" description="ZAD" evidence="8">
    <location>
        <begin position="10"/>
        <end position="87"/>
    </location>
</feature>
<dbReference type="GO" id="GO:0005634">
    <property type="term" value="C:nucleus"/>
    <property type="evidence" value="ECO:0007669"/>
    <property type="project" value="InterPro"/>
</dbReference>
<dbReference type="PROSITE" id="PS00028">
    <property type="entry name" value="ZINC_FINGER_C2H2_1"/>
    <property type="match status" value="4"/>
</dbReference>
<dbReference type="Pfam" id="PF00096">
    <property type="entry name" value="zf-C2H2"/>
    <property type="match status" value="2"/>
</dbReference>
<dbReference type="Proteomes" id="UP001107558">
    <property type="component" value="Chromosome 3"/>
</dbReference>
<dbReference type="PROSITE" id="PS51915">
    <property type="entry name" value="ZAD"/>
    <property type="match status" value="1"/>
</dbReference>
<evidence type="ECO:0008006" key="11">
    <source>
        <dbReference type="Google" id="ProtNLM"/>
    </source>
</evidence>
<dbReference type="PROSITE" id="PS50157">
    <property type="entry name" value="ZINC_FINGER_C2H2_2"/>
    <property type="match status" value="3"/>
</dbReference>
<keyword evidence="1 6" id="KW-0479">Metal-binding</keyword>
<dbReference type="SUPFAM" id="SSF57667">
    <property type="entry name" value="beta-beta-alpha zinc fingers"/>
    <property type="match status" value="2"/>
</dbReference>
<dbReference type="InterPro" id="IPR012934">
    <property type="entry name" value="Znf_AD"/>
</dbReference>
<evidence type="ECO:0000259" key="7">
    <source>
        <dbReference type="PROSITE" id="PS50157"/>
    </source>
</evidence>
<dbReference type="SMART" id="SM00868">
    <property type="entry name" value="zf-AD"/>
    <property type="match status" value="1"/>
</dbReference>
<dbReference type="FunFam" id="3.30.160.60:FF:000100">
    <property type="entry name" value="Zinc finger 45-like"/>
    <property type="match status" value="1"/>
</dbReference>
<dbReference type="Pfam" id="PF07776">
    <property type="entry name" value="zf-AD"/>
    <property type="match status" value="1"/>
</dbReference>
<proteinExistence type="predicted"/>
<accession>A0A9J6BR76</accession>
<evidence type="ECO:0000256" key="4">
    <source>
        <dbReference type="ARBA" id="ARBA00022833"/>
    </source>
</evidence>
<protein>
    <recommendedName>
        <fullName evidence="11">Zinc finger protein</fullName>
    </recommendedName>
</protein>
<dbReference type="PANTHER" id="PTHR24409">
    <property type="entry name" value="ZINC FINGER PROTEIN 142"/>
    <property type="match status" value="1"/>
</dbReference>
<comment type="caution">
    <text evidence="9">The sequence shown here is derived from an EMBL/GenBank/DDBJ whole genome shotgun (WGS) entry which is preliminary data.</text>
</comment>
<organism evidence="9 10">
    <name type="scientific">Polypedilum vanderplanki</name>
    <name type="common">Sleeping chironomid midge</name>
    <dbReference type="NCBI Taxonomy" id="319348"/>
    <lineage>
        <taxon>Eukaryota</taxon>
        <taxon>Metazoa</taxon>
        <taxon>Ecdysozoa</taxon>
        <taxon>Arthropoda</taxon>
        <taxon>Hexapoda</taxon>
        <taxon>Insecta</taxon>
        <taxon>Pterygota</taxon>
        <taxon>Neoptera</taxon>
        <taxon>Endopterygota</taxon>
        <taxon>Diptera</taxon>
        <taxon>Nematocera</taxon>
        <taxon>Chironomoidea</taxon>
        <taxon>Chironomidae</taxon>
        <taxon>Chironominae</taxon>
        <taxon>Polypedilum</taxon>
        <taxon>Polypedilum</taxon>
    </lineage>
</organism>
<dbReference type="AlphaFoldDB" id="A0A9J6BR76"/>
<dbReference type="Gene3D" id="3.30.160.60">
    <property type="entry name" value="Classic Zinc Finger"/>
    <property type="match status" value="3"/>
</dbReference>
<feature type="domain" description="C2H2-type" evidence="7">
    <location>
        <begin position="168"/>
        <end position="195"/>
    </location>
</feature>
<dbReference type="SUPFAM" id="SSF57716">
    <property type="entry name" value="Glucocorticoid receptor-like (DNA-binding domain)"/>
    <property type="match status" value="1"/>
</dbReference>
<keyword evidence="4 6" id="KW-0862">Zinc</keyword>
<feature type="domain" description="C2H2-type" evidence="7">
    <location>
        <begin position="337"/>
        <end position="364"/>
    </location>
</feature>
<evidence type="ECO:0000259" key="8">
    <source>
        <dbReference type="PROSITE" id="PS51915"/>
    </source>
</evidence>
<dbReference type="SMART" id="SM00355">
    <property type="entry name" value="ZnF_C2H2"/>
    <property type="match status" value="4"/>
</dbReference>
<dbReference type="Pfam" id="PF13894">
    <property type="entry name" value="zf-C2H2_4"/>
    <property type="match status" value="1"/>
</dbReference>
<keyword evidence="3 5" id="KW-0863">Zinc-finger</keyword>
<feature type="domain" description="C2H2-type" evidence="7">
    <location>
        <begin position="302"/>
        <end position="329"/>
    </location>
</feature>
<name>A0A9J6BR76_POLVA</name>
<evidence type="ECO:0000313" key="9">
    <source>
        <dbReference type="EMBL" id="KAG5672157.1"/>
    </source>
</evidence>
<reference evidence="9" key="1">
    <citation type="submission" date="2021-03" db="EMBL/GenBank/DDBJ databases">
        <title>Chromosome level genome of the anhydrobiotic midge Polypedilum vanderplanki.</title>
        <authorList>
            <person name="Yoshida Y."/>
            <person name="Kikawada T."/>
            <person name="Gusev O."/>
        </authorList>
    </citation>
    <scope>NUCLEOTIDE SEQUENCE</scope>
    <source>
        <strain evidence="9">NIAS01</strain>
        <tissue evidence="9">Whole body or cell culture</tissue>
    </source>
</reference>
<feature type="binding site" evidence="6">
    <location>
        <position position="60"/>
    </location>
    <ligand>
        <name>Zn(2+)</name>
        <dbReference type="ChEBI" id="CHEBI:29105"/>
    </ligand>
</feature>
<dbReference type="Gene3D" id="3.40.1800.20">
    <property type="match status" value="1"/>
</dbReference>
<keyword evidence="2" id="KW-0677">Repeat</keyword>
<dbReference type="InterPro" id="IPR036236">
    <property type="entry name" value="Znf_C2H2_sf"/>
</dbReference>
<evidence type="ECO:0000313" key="10">
    <source>
        <dbReference type="Proteomes" id="UP001107558"/>
    </source>
</evidence>
<dbReference type="EMBL" id="JADBJN010000003">
    <property type="protein sequence ID" value="KAG5672157.1"/>
    <property type="molecule type" value="Genomic_DNA"/>
</dbReference>
<sequence length="382" mass="44346">MDVALSQSEESCRCCLKSGNLVPIFDEYINEDVEIAKAIMILIPAVPQITRNDGYSQTICIECKHDLQAFYNFREMCITTDENIRSSRRPTSRNNEHDYSTLTDDYVDDMDLSQYLINSTLNHIDPDLKYDAEQLTVEPHIEEQPTETPIFDETQNFDASPRYVPKRYACPICHKLWVSPSKLKRHMTVHNKKPSMTKIKQIQSQIQSAAIKKRTEAIESKTKILTELKSLEVKQEPMDEMSCTNFICLLCGIEVPTQIRLQNHMRVQHGTIEFNDIDNTTKNSLLKKNELKKHTREPVVELNCYECNKSFQNATKLKRHMKSHDTNKKCKPRPRRHECQQCGKMFETPSKLLRHQSVHRKRNNNDNETTLEISTVTSILGD</sequence>